<proteinExistence type="predicted"/>
<organism evidence="2 3">
    <name type="scientific">Sphingomonas paucimobilis NBRC 13935</name>
    <dbReference type="NCBI Taxonomy" id="1219050"/>
    <lineage>
        <taxon>Bacteria</taxon>
        <taxon>Pseudomonadati</taxon>
        <taxon>Pseudomonadota</taxon>
        <taxon>Alphaproteobacteria</taxon>
        <taxon>Sphingomonadales</taxon>
        <taxon>Sphingomonadaceae</taxon>
        <taxon>Sphingomonas</taxon>
    </lineage>
</organism>
<dbReference type="AlphaFoldDB" id="A0A0C9ND29"/>
<reference evidence="2 3" key="1">
    <citation type="submission" date="2014-08" db="EMBL/GenBank/DDBJ databases">
        <title>Whole genome shotgun sequence of Sphingomonas paucimobilis NBRC 13935.</title>
        <authorList>
            <person name="Hosoyama A."/>
            <person name="Hashimoto M."/>
            <person name="Hosoyama Y."/>
            <person name="Noguchi M."/>
            <person name="Uohara A."/>
            <person name="Ohji S."/>
            <person name="Katano-Makiyama Y."/>
            <person name="Ichikawa N."/>
            <person name="Kimura A."/>
            <person name="Yamazoe A."/>
            <person name="Fujita N."/>
        </authorList>
    </citation>
    <scope>NUCLEOTIDE SEQUENCE [LARGE SCALE GENOMIC DNA]</scope>
    <source>
        <strain evidence="2 3">NBRC 13935</strain>
    </source>
</reference>
<dbReference type="EMBL" id="BBJS01000033">
    <property type="protein sequence ID" value="GAN14207.1"/>
    <property type="molecule type" value="Genomic_DNA"/>
</dbReference>
<sequence length="102" mass="11019">MNINVGKQQRAFGHWLRTGRLPTVRLANGTEIKFNPYHDPRNGQFTFAPGGASSSGRISARSANVRPRNSPLPPGPRNNSCWTDGSSSGLHLSNHAGNRTAL</sequence>
<protein>
    <submittedName>
        <fullName evidence="2">DNA, contig: SP633</fullName>
    </submittedName>
</protein>
<feature type="region of interest" description="Disordered" evidence="1">
    <location>
        <begin position="35"/>
        <end position="102"/>
    </location>
</feature>
<name>A0A0C9ND29_SPHPI</name>
<evidence type="ECO:0000313" key="3">
    <source>
        <dbReference type="Proteomes" id="UP000032025"/>
    </source>
</evidence>
<feature type="compositionally biased region" description="Low complexity" evidence="1">
    <location>
        <begin position="50"/>
        <end position="63"/>
    </location>
</feature>
<evidence type="ECO:0000313" key="2">
    <source>
        <dbReference type="EMBL" id="GAN14207.1"/>
    </source>
</evidence>
<dbReference type="Proteomes" id="UP000032025">
    <property type="component" value="Unassembled WGS sequence"/>
</dbReference>
<evidence type="ECO:0000256" key="1">
    <source>
        <dbReference type="SAM" id="MobiDB-lite"/>
    </source>
</evidence>
<feature type="compositionally biased region" description="Polar residues" evidence="1">
    <location>
        <begin position="77"/>
        <end position="102"/>
    </location>
</feature>
<keyword evidence="3" id="KW-1185">Reference proteome</keyword>
<comment type="caution">
    <text evidence="2">The sequence shown here is derived from an EMBL/GenBank/DDBJ whole genome shotgun (WGS) entry which is preliminary data.</text>
</comment>
<gene>
    <name evidence="2" type="ORF">SP6_33_00080</name>
</gene>
<accession>A0A0C9ND29</accession>